<evidence type="ECO:0000313" key="5">
    <source>
        <dbReference type="Proteomes" id="UP000582974"/>
    </source>
</evidence>
<keyword evidence="2" id="KW-1133">Transmembrane helix</keyword>
<feature type="transmembrane region" description="Helical" evidence="2">
    <location>
        <begin position="124"/>
        <end position="149"/>
    </location>
</feature>
<evidence type="ECO:0000259" key="3">
    <source>
        <dbReference type="Pfam" id="PF14219"/>
    </source>
</evidence>
<dbReference type="Pfam" id="PF14219">
    <property type="entry name" value="DUF4328"/>
    <property type="match status" value="1"/>
</dbReference>
<dbReference type="AlphaFoldDB" id="A0A838A6T6"/>
<feature type="transmembrane region" description="Helical" evidence="2">
    <location>
        <begin position="81"/>
        <end position="104"/>
    </location>
</feature>
<protein>
    <submittedName>
        <fullName evidence="4">DUF4328 domain-containing protein</fullName>
    </submittedName>
</protein>
<organism evidence="4 5">
    <name type="scientific">Haloechinothrix aidingensis</name>
    <dbReference type="NCBI Taxonomy" id="2752311"/>
    <lineage>
        <taxon>Bacteria</taxon>
        <taxon>Bacillati</taxon>
        <taxon>Actinomycetota</taxon>
        <taxon>Actinomycetes</taxon>
        <taxon>Pseudonocardiales</taxon>
        <taxon>Pseudonocardiaceae</taxon>
        <taxon>Haloechinothrix</taxon>
    </lineage>
</organism>
<evidence type="ECO:0000256" key="1">
    <source>
        <dbReference type="SAM" id="MobiDB-lite"/>
    </source>
</evidence>
<feature type="transmembrane region" description="Helical" evidence="2">
    <location>
        <begin position="209"/>
        <end position="230"/>
    </location>
</feature>
<accession>A0A838A6T6</accession>
<feature type="region of interest" description="Disordered" evidence="1">
    <location>
        <begin position="1"/>
        <end position="39"/>
    </location>
</feature>
<dbReference type="EMBL" id="JACCKD010000001">
    <property type="protein sequence ID" value="MBA0124127.1"/>
    <property type="molecule type" value="Genomic_DNA"/>
</dbReference>
<feature type="transmembrane region" description="Helical" evidence="2">
    <location>
        <begin position="242"/>
        <end position="264"/>
    </location>
</feature>
<feature type="domain" description="DUF4328" evidence="3">
    <location>
        <begin position="110"/>
        <end position="267"/>
    </location>
</feature>
<proteinExistence type="predicted"/>
<feature type="transmembrane region" description="Helical" evidence="2">
    <location>
        <begin position="170"/>
        <end position="189"/>
    </location>
</feature>
<comment type="caution">
    <text evidence="4">The sequence shown here is derived from an EMBL/GenBank/DDBJ whole genome shotgun (WGS) entry which is preliminary data.</text>
</comment>
<name>A0A838A6T6_9PSEU</name>
<keyword evidence="2" id="KW-0812">Transmembrane</keyword>
<dbReference type="Proteomes" id="UP000582974">
    <property type="component" value="Unassembled WGS sequence"/>
</dbReference>
<gene>
    <name evidence="4" type="ORF">H0B56_01060</name>
</gene>
<keyword evidence="5" id="KW-1185">Reference proteome</keyword>
<sequence>MPDTRQRPTSTGRGWVAVPPVSPPRGRPEPPERPYTGPPSYPAPPRWGFPSVTWRWPTSVPGTVTEHDDPVRRQWVLGGRLLVLLIITATLAAIATGAEVWRYVLLVRSRDSALNSSMVLSSDALVVSASVLLFIVAVVTIAASYLWILRVRAAIAEQRGMDPPRSAWRIAAGLFVPGVNWVLAGPIVAELEHLASGYSATARPRPSRLVFAWWAAWVANGVLVTVTLLWRTRDGVQAQADSVLLTAITDLAALLLAALTVLLVRHVMSLLAPMAAEKLRGSWVAAVRDAPRPELRPRRTPWARR</sequence>
<reference evidence="4 5" key="1">
    <citation type="submission" date="2020-07" db="EMBL/GenBank/DDBJ databases">
        <title>Genome of Haloechinothrix sp.</title>
        <authorList>
            <person name="Tang S.-K."/>
            <person name="Yang L."/>
            <person name="Zhu W.-Y."/>
        </authorList>
    </citation>
    <scope>NUCLEOTIDE SEQUENCE [LARGE SCALE GENOMIC DNA]</scope>
    <source>
        <strain evidence="4 5">YIM 98757</strain>
    </source>
</reference>
<evidence type="ECO:0000313" key="4">
    <source>
        <dbReference type="EMBL" id="MBA0124127.1"/>
    </source>
</evidence>
<dbReference type="InterPro" id="IPR025565">
    <property type="entry name" value="DUF4328"/>
</dbReference>
<keyword evidence="2" id="KW-0472">Membrane</keyword>
<evidence type="ECO:0000256" key="2">
    <source>
        <dbReference type="SAM" id="Phobius"/>
    </source>
</evidence>